<organism evidence="8 9">
    <name type="scientific">Pseudomonas nicosulfuronedens</name>
    <dbReference type="NCBI Taxonomy" id="2571105"/>
    <lineage>
        <taxon>Bacteria</taxon>
        <taxon>Pseudomonadati</taxon>
        <taxon>Pseudomonadota</taxon>
        <taxon>Gammaproteobacteria</taxon>
        <taxon>Pseudomonadales</taxon>
        <taxon>Pseudomonadaceae</taxon>
        <taxon>Pseudomonas</taxon>
    </lineage>
</organism>
<sequence>MIRHFLTRQFLTFIGVGVTAALANWCTRYALSQELNYSLSVLLAYLVGISVAFLLNRRFVFPGSPRPIAAQAREFLLINVAFMPVVWVSALGFRYVLRHMELESIADGLAHALSLAVPAFGTFLLYKFFTFANPKAQER</sequence>
<evidence type="ECO:0000256" key="6">
    <source>
        <dbReference type="SAM" id="Phobius"/>
    </source>
</evidence>
<dbReference type="PANTHER" id="PTHR38459:SF1">
    <property type="entry name" value="PROPHAGE BACTOPRENOL-LINKED GLUCOSE TRANSLOCASE HOMOLOG"/>
    <property type="match status" value="1"/>
</dbReference>
<evidence type="ECO:0000256" key="2">
    <source>
        <dbReference type="ARBA" id="ARBA00009399"/>
    </source>
</evidence>
<keyword evidence="3 6" id="KW-0812">Transmembrane</keyword>
<feature type="domain" description="GtrA/DPMS transmembrane" evidence="7">
    <location>
        <begin position="12"/>
        <end position="131"/>
    </location>
</feature>
<protein>
    <submittedName>
        <fullName evidence="8">GtrA family protein</fullName>
    </submittedName>
</protein>
<keyword evidence="9" id="KW-1185">Reference proteome</keyword>
<evidence type="ECO:0000256" key="1">
    <source>
        <dbReference type="ARBA" id="ARBA00004141"/>
    </source>
</evidence>
<dbReference type="OrthoDB" id="7060875at2"/>
<dbReference type="Pfam" id="PF04138">
    <property type="entry name" value="GtrA_DPMS_TM"/>
    <property type="match status" value="1"/>
</dbReference>
<dbReference type="RefSeq" id="WP_138524285.1">
    <property type="nucleotide sequence ID" value="NZ_JAOCBK010000002.1"/>
</dbReference>
<dbReference type="InterPro" id="IPR007267">
    <property type="entry name" value="GtrA_DPMS_TM"/>
</dbReference>
<feature type="transmembrane region" description="Helical" evidence="6">
    <location>
        <begin position="109"/>
        <end position="129"/>
    </location>
</feature>
<dbReference type="AlphaFoldDB" id="A0A5R9QXY8"/>
<keyword evidence="5 6" id="KW-0472">Membrane</keyword>
<evidence type="ECO:0000256" key="4">
    <source>
        <dbReference type="ARBA" id="ARBA00022989"/>
    </source>
</evidence>
<evidence type="ECO:0000313" key="9">
    <source>
        <dbReference type="Proteomes" id="UP000306635"/>
    </source>
</evidence>
<dbReference type="GO" id="GO:0000271">
    <property type="term" value="P:polysaccharide biosynthetic process"/>
    <property type="evidence" value="ECO:0007669"/>
    <property type="project" value="InterPro"/>
</dbReference>
<proteinExistence type="inferred from homology"/>
<feature type="transmembrane region" description="Helical" evidence="6">
    <location>
        <begin position="12"/>
        <end position="31"/>
    </location>
</feature>
<evidence type="ECO:0000313" key="8">
    <source>
        <dbReference type="EMBL" id="TLX75044.1"/>
    </source>
</evidence>
<dbReference type="GO" id="GO:0005886">
    <property type="term" value="C:plasma membrane"/>
    <property type="evidence" value="ECO:0007669"/>
    <property type="project" value="TreeGrafter"/>
</dbReference>
<evidence type="ECO:0000256" key="3">
    <source>
        <dbReference type="ARBA" id="ARBA00022692"/>
    </source>
</evidence>
<evidence type="ECO:0000259" key="7">
    <source>
        <dbReference type="Pfam" id="PF04138"/>
    </source>
</evidence>
<dbReference type="EMBL" id="SWDV01000022">
    <property type="protein sequence ID" value="TLX75044.1"/>
    <property type="molecule type" value="Genomic_DNA"/>
</dbReference>
<reference evidence="8 9" key="1">
    <citation type="submission" date="2019-04" db="EMBL/GenBank/DDBJ databases">
        <authorList>
            <person name="Li M."/>
        </authorList>
    </citation>
    <scope>NUCLEOTIDE SEQUENCE [LARGE SCALE GENOMIC DNA]</scope>
    <source>
        <strain evidence="8 9">LAM1902</strain>
    </source>
</reference>
<comment type="subcellular location">
    <subcellularLocation>
        <location evidence="1">Membrane</location>
        <topology evidence="1">Multi-pass membrane protein</topology>
    </subcellularLocation>
</comment>
<comment type="caution">
    <text evidence="8">The sequence shown here is derived from an EMBL/GenBank/DDBJ whole genome shotgun (WGS) entry which is preliminary data.</text>
</comment>
<name>A0A5R9QXY8_9PSED</name>
<comment type="similarity">
    <text evidence="2">Belongs to the GtrA family.</text>
</comment>
<keyword evidence="4 6" id="KW-1133">Transmembrane helix</keyword>
<accession>A0A5R9QXY8</accession>
<feature type="transmembrane region" description="Helical" evidence="6">
    <location>
        <begin position="76"/>
        <end position="97"/>
    </location>
</feature>
<evidence type="ECO:0000256" key="5">
    <source>
        <dbReference type="ARBA" id="ARBA00023136"/>
    </source>
</evidence>
<dbReference type="Proteomes" id="UP000306635">
    <property type="component" value="Unassembled WGS sequence"/>
</dbReference>
<dbReference type="InterPro" id="IPR051401">
    <property type="entry name" value="GtrA_CellWall_Glycosyl"/>
</dbReference>
<gene>
    <name evidence="8" type="ORF">FAS41_16990</name>
</gene>
<feature type="transmembrane region" description="Helical" evidence="6">
    <location>
        <begin position="37"/>
        <end position="55"/>
    </location>
</feature>
<dbReference type="PANTHER" id="PTHR38459">
    <property type="entry name" value="PROPHAGE BACTOPRENOL-LINKED GLUCOSE TRANSLOCASE HOMOLOG"/>
    <property type="match status" value="1"/>
</dbReference>